<accession>A0A1X0QK24</accession>
<evidence type="ECO:0000313" key="2">
    <source>
        <dbReference type="Proteomes" id="UP000192501"/>
    </source>
</evidence>
<evidence type="ECO:0000313" key="1">
    <source>
        <dbReference type="EMBL" id="ORE00122.1"/>
    </source>
</evidence>
<dbReference type="InterPro" id="IPR009057">
    <property type="entry name" value="Homeodomain-like_sf"/>
</dbReference>
<reference evidence="1 2" key="1">
    <citation type="journal article" date="2017" name="Environ. Microbiol.">
        <title>Decay of the glycolytic pathway and adaptation to intranuclear parasitism within Enterocytozoonidae microsporidia.</title>
        <authorList>
            <person name="Wiredu Boakye D."/>
            <person name="Jaroenlak P."/>
            <person name="Prachumwat A."/>
            <person name="Williams T.A."/>
            <person name="Bateman K.S."/>
            <person name="Itsathitphaisarn O."/>
            <person name="Sritunyalucksana K."/>
            <person name="Paszkiewicz K.H."/>
            <person name="Moore K.A."/>
            <person name="Stentiford G.D."/>
            <person name="Williams B.A."/>
        </authorList>
    </citation>
    <scope>NUCLEOTIDE SEQUENCE [LARGE SCALE GENOMIC DNA]</scope>
    <source>
        <strain evidence="2">canceri</strain>
    </source>
</reference>
<proteinExistence type="predicted"/>
<dbReference type="GO" id="GO:0003676">
    <property type="term" value="F:nucleic acid binding"/>
    <property type="evidence" value="ECO:0007669"/>
    <property type="project" value="InterPro"/>
</dbReference>
<dbReference type="AlphaFoldDB" id="A0A1X0QK24"/>
<dbReference type="SUPFAM" id="SSF46689">
    <property type="entry name" value="Homeodomain-like"/>
    <property type="match status" value="1"/>
</dbReference>
<gene>
    <name evidence="1" type="primary">TC1A</name>
    <name evidence="1" type="ORF">A0H76_2226</name>
</gene>
<name>A0A1X0QK24_9MICR</name>
<dbReference type="InterPro" id="IPR036397">
    <property type="entry name" value="RNaseH_sf"/>
</dbReference>
<dbReference type="Gene3D" id="3.30.420.10">
    <property type="entry name" value="Ribonuclease H-like superfamily/Ribonuclease H"/>
    <property type="match status" value="1"/>
</dbReference>
<dbReference type="VEuPathDB" id="MicrosporidiaDB:A0H76_2226"/>
<protein>
    <submittedName>
        <fullName evidence="1">TC1A</fullName>
    </submittedName>
</protein>
<dbReference type="VEuPathDB" id="MicrosporidiaDB:HERIO_2549"/>
<dbReference type="EMBL" id="LTAI01000062">
    <property type="protein sequence ID" value="ORE00122.1"/>
    <property type="molecule type" value="Genomic_DNA"/>
</dbReference>
<sequence length="260" mass="29734">MSKQLSYELLVLIKDDLLKGISQRMIAIKRDVSKTAVSNVKFKIDKNIPITCKYGSGRPQKLNDDLKSELFKIYDQNHRLSLLDITKIFCNNFKIEISKFTVVRILKDFGLITKKPLLRPQNIVKRFDSSKKFLGISNETLDTIIFSDECKFNLFTSDGIQYVRYLPGERYKPENTVATVKHGGGCLMFWGCISSQGVGRLVEVESTMTAASYKQILSQNLLASAREMGLDEFIFMQDNDPKHTARLVLYIESQSYVFLN</sequence>
<organism evidence="1 2">
    <name type="scientific">Hepatospora eriocheir</name>
    <dbReference type="NCBI Taxonomy" id="1081669"/>
    <lineage>
        <taxon>Eukaryota</taxon>
        <taxon>Fungi</taxon>
        <taxon>Fungi incertae sedis</taxon>
        <taxon>Microsporidia</taxon>
        <taxon>Hepatosporidae</taxon>
        <taxon>Hepatospora</taxon>
    </lineage>
</organism>
<dbReference type="Proteomes" id="UP000192501">
    <property type="component" value="Unassembled WGS sequence"/>
</dbReference>
<comment type="caution">
    <text evidence="1">The sequence shown here is derived from an EMBL/GenBank/DDBJ whole genome shotgun (WGS) entry which is preliminary data.</text>
</comment>